<organism evidence="5 6">
    <name type="scientific">Pythium oligandrum</name>
    <name type="common">Mycoparasitic fungus</name>
    <dbReference type="NCBI Taxonomy" id="41045"/>
    <lineage>
        <taxon>Eukaryota</taxon>
        <taxon>Sar</taxon>
        <taxon>Stramenopiles</taxon>
        <taxon>Oomycota</taxon>
        <taxon>Peronosporomycetes</taxon>
        <taxon>Pythiales</taxon>
        <taxon>Pythiaceae</taxon>
        <taxon>Pythium</taxon>
    </lineage>
</organism>
<dbReference type="CDD" id="cd02933">
    <property type="entry name" value="OYE_like_FMN"/>
    <property type="match status" value="1"/>
</dbReference>
<protein>
    <recommendedName>
        <fullName evidence="4">NADH:flavin oxidoreductase/NADH oxidase N-terminal domain-containing protein</fullName>
    </recommendedName>
</protein>
<evidence type="ECO:0000256" key="3">
    <source>
        <dbReference type="ARBA" id="ARBA00023002"/>
    </source>
</evidence>
<keyword evidence="3" id="KW-0560">Oxidoreductase</keyword>
<dbReference type="Pfam" id="PF00724">
    <property type="entry name" value="Oxidored_FMN"/>
    <property type="match status" value="1"/>
</dbReference>
<accession>A0A8K1CE19</accession>
<dbReference type="FunFam" id="3.20.20.70:FF:000059">
    <property type="entry name" value="N-ethylmaleimide reductase, FMN-linked"/>
    <property type="match status" value="1"/>
</dbReference>
<dbReference type="PANTHER" id="PTHR22893">
    <property type="entry name" value="NADH OXIDOREDUCTASE-RELATED"/>
    <property type="match status" value="1"/>
</dbReference>
<dbReference type="Proteomes" id="UP000794436">
    <property type="component" value="Unassembled WGS sequence"/>
</dbReference>
<evidence type="ECO:0000313" key="5">
    <source>
        <dbReference type="EMBL" id="TMW61701.1"/>
    </source>
</evidence>
<dbReference type="AlphaFoldDB" id="A0A8K1CE19"/>
<name>A0A8K1CE19_PYTOL</name>
<proteinExistence type="inferred from homology"/>
<reference evidence="5" key="1">
    <citation type="submission" date="2019-03" db="EMBL/GenBank/DDBJ databases">
        <title>Long read genome sequence of the mycoparasitic Pythium oligandrum ATCC 38472 isolated from sugarbeet rhizosphere.</title>
        <authorList>
            <person name="Gaulin E."/>
        </authorList>
    </citation>
    <scope>NUCLEOTIDE SEQUENCE</scope>
    <source>
        <strain evidence="5">ATCC 38472_TT</strain>
    </source>
</reference>
<dbReference type="EMBL" id="SPLM01000075">
    <property type="protein sequence ID" value="TMW61701.1"/>
    <property type="molecule type" value="Genomic_DNA"/>
</dbReference>
<dbReference type="GO" id="GO:0016628">
    <property type="term" value="F:oxidoreductase activity, acting on the CH-CH group of donors, NAD or NADP as acceptor"/>
    <property type="evidence" value="ECO:0007669"/>
    <property type="project" value="UniProtKB-ARBA"/>
</dbReference>
<comment type="caution">
    <text evidence="5">The sequence shown here is derived from an EMBL/GenBank/DDBJ whole genome shotgun (WGS) entry which is preliminary data.</text>
</comment>
<dbReference type="InterPro" id="IPR013785">
    <property type="entry name" value="Aldolase_TIM"/>
</dbReference>
<dbReference type="InterPro" id="IPR001155">
    <property type="entry name" value="OxRdtase_FMN_N"/>
</dbReference>
<dbReference type="OrthoDB" id="90288at2759"/>
<dbReference type="PANTHER" id="PTHR22893:SF91">
    <property type="entry name" value="NADPH DEHYDROGENASE 2-RELATED"/>
    <property type="match status" value="1"/>
</dbReference>
<dbReference type="SUPFAM" id="SSF51395">
    <property type="entry name" value="FMN-linked oxidoreductases"/>
    <property type="match status" value="1"/>
</dbReference>
<dbReference type="InterPro" id="IPR045247">
    <property type="entry name" value="Oye-like"/>
</dbReference>
<evidence type="ECO:0000256" key="2">
    <source>
        <dbReference type="ARBA" id="ARBA00005979"/>
    </source>
</evidence>
<comment type="cofactor">
    <cofactor evidence="1">
        <name>FMN</name>
        <dbReference type="ChEBI" id="CHEBI:58210"/>
    </cofactor>
</comment>
<dbReference type="GO" id="GO:0005829">
    <property type="term" value="C:cytosol"/>
    <property type="evidence" value="ECO:0007669"/>
    <property type="project" value="UniProtKB-ARBA"/>
</dbReference>
<keyword evidence="6" id="KW-1185">Reference proteome</keyword>
<gene>
    <name evidence="5" type="ORF">Poli38472_010764</name>
</gene>
<comment type="similarity">
    <text evidence="2">Belongs to the NADH:flavin oxidoreductase/NADH oxidase family.</text>
</comment>
<evidence type="ECO:0000259" key="4">
    <source>
        <dbReference type="Pfam" id="PF00724"/>
    </source>
</evidence>
<feature type="domain" description="NADH:flavin oxidoreductase/NADH oxidase N-terminal" evidence="4">
    <location>
        <begin position="12"/>
        <end position="350"/>
    </location>
</feature>
<evidence type="ECO:0000313" key="6">
    <source>
        <dbReference type="Proteomes" id="UP000794436"/>
    </source>
</evidence>
<dbReference type="Gene3D" id="3.20.20.70">
    <property type="entry name" value="Aldolase class I"/>
    <property type="match status" value="1"/>
</dbReference>
<dbReference type="GO" id="GO:0010181">
    <property type="term" value="F:FMN binding"/>
    <property type="evidence" value="ECO:0007669"/>
    <property type="project" value="InterPro"/>
</dbReference>
<evidence type="ECO:0000256" key="1">
    <source>
        <dbReference type="ARBA" id="ARBA00001917"/>
    </source>
</evidence>
<sequence>MVITNNVIADYKLFTPLTIGKDLVLKNRVVLSPMTRARCDPKTRAPTELTALYYEQRASAGLIVTEATAVSEQGFGWYGSPGLYTEDHAKAWKPVVDRVHAKGSKIFVQIWHIGRQGHSSFNIKRELVSASSIPATQGRLRDANGEYADREAPRELSIDEIHGIVEDYRKCAQLAKQAGFDGFEIVTNGGYLIDTFLQSVTNNRTDKYGGSFEGRARFLFEVLEAVKSVWPSDRIAVRISPNASNGEMGSADNAEMFTYVLEQLSHHNLAYLAILDGVFGFNFGYHNKGRLMTAYDAKQSFKGRVFGVNSHTRDTAEGAIRTGAVDAVCFGRAFISNPDLVERFQNDWPLNPDAPREMYWDPAKEAEGYTTYPTYGQSKAE</sequence>